<evidence type="ECO:0000256" key="1">
    <source>
        <dbReference type="ARBA" id="ARBA00004442"/>
    </source>
</evidence>
<dbReference type="InterPro" id="IPR050330">
    <property type="entry name" value="Bact_OuterMem_StrucFunc"/>
</dbReference>
<keyword evidence="3" id="KW-0998">Cell outer membrane</keyword>
<evidence type="ECO:0000313" key="7">
    <source>
        <dbReference type="EMBL" id="MDP2488237.1"/>
    </source>
</evidence>
<dbReference type="AlphaFoldDB" id="A0ABD5A4Q8"/>
<protein>
    <submittedName>
        <fullName evidence="7">OmpA family protein</fullName>
    </submittedName>
</protein>
<dbReference type="Pfam" id="PF00691">
    <property type="entry name" value="OmpA"/>
    <property type="match status" value="1"/>
</dbReference>
<dbReference type="PROSITE" id="PS51257">
    <property type="entry name" value="PROKAR_LIPOPROTEIN"/>
    <property type="match status" value="1"/>
</dbReference>
<reference evidence="7" key="1">
    <citation type="submission" date="2023-07" db="EMBL/GenBank/DDBJ databases">
        <title>Genome content predicts the carbon catabolic preferences of heterotrophic bacteria.</title>
        <authorList>
            <person name="Gralka M."/>
        </authorList>
    </citation>
    <scope>NUCLEOTIDE SEQUENCE</scope>
    <source>
        <strain evidence="7">6E03</strain>
    </source>
</reference>
<organism evidence="7 8">
    <name type="scientific">Vibrio splendidus</name>
    <dbReference type="NCBI Taxonomy" id="29497"/>
    <lineage>
        <taxon>Bacteria</taxon>
        <taxon>Pseudomonadati</taxon>
        <taxon>Pseudomonadota</taxon>
        <taxon>Gammaproteobacteria</taxon>
        <taxon>Vibrionales</taxon>
        <taxon>Vibrionaceae</taxon>
        <taxon>Vibrio</taxon>
    </lineage>
</organism>
<dbReference type="PROSITE" id="PS51123">
    <property type="entry name" value="OMPA_2"/>
    <property type="match status" value="1"/>
</dbReference>
<dbReference type="InterPro" id="IPR006665">
    <property type="entry name" value="OmpA-like"/>
</dbReference>
<dbReference type="Proteomes" id="UP001177883">
    <property type="component" value="Unassembled WGS sequence"/>
</dbReference>
<dbReference type="CDD" id="cd07185">
    <property type="entry name" value="OmpA_C-like"/>
    <property type="match status" value="1"/>
</dbReference>
<keyword evidence="2 4" id="KW-0472">Membrane</keyword>
<dbReference type="GO" id="GO:0009279">
    <property type="term" value="C:cell outer membrane"/>
    <property type="evidence" value="ECO:0007669"/>
    <property type="project" value="UniProtKB-SubCell"/>
</dbReference>
<name>A0ABD5A4Q8_VIBSP</name>
<dbReference type="Gene3D" id="3.30.1330.60">
    <property type="entry name" value="OmpA-like domain"/>
    <property type="match status" value="1"/>
</dbReference>
<evidence type="ECO:0000256" key="5">
    <source>
        <dbReference type="SAM" id="SignalP"/>
    </source>
</evidence>
<proteinExistence type="predicted"/>
<evidence type="ECO:0000256" key="2">
    <source>
        <dbReference type="ARBA" id="ARBA00023136"/>
    </source>
</evidence>
<comment type="caution">
    <text evidence="7">The sequence shown here is derived from an EMBL/GenBank/DDBJ whole genome shotgun (WGS) entry which is preliminary data.</text>
</comment>
<dbReference type="PANTHER" id="PTHR30329">
    <property type="entry name" value="STATOR ELEMENT OF FLAGELLAR MOTOR COMPLEX"/>
    <property type="match status" value="1"/>
</dbReference>
<dbReference type="SUPFAM" id="SSF103088">
    <property type="entry name" value="OmpA-like"/>
    <property type="match status" value="1"/>
</dbReference>
<accession>A0ABD5A4Q8</accession>
<keyword evidence="5" id="KW-0732">Signal</keyword>
<feature type="signal peptide" evidence="5">
    <location>
        <begin position="1"/>
        <end position="18"/>
    </location>
</feature>
<evidence type="ECO:0000259" key="6">
    <source>
        <dbReference type="PROSITE" id="PS51123"/>
    </source>
</evidence>
<dbReference type="InterPro" id="IPR006664">
    <property type="entry name" value="OMP_bac"/>
</dbReference>
<sequence>MNSSRLAFIAIISLFLSACMTTGKPASQHDEESINLPHGDSNTFAGSSFDVQIMDGKIEGVDSDIIDVAYIEVRDRPGHIKKITLTNSLLFDFAQHNIKPEVKQQITSVSKAIHEHYFQEYIYVVGHTDSVGKQSLNSRLSAKRATSVVQVIGQSSYKVDHNKIEIVPAGEFFPLVPNDTKSNRALNRRVEIFISPSRELALDYFKRYGCPQETCQSRNLQAIKVSRGFQMESSERGNLGTKIRLNSESSQTRNASTVGIQLDAIINGTSRGVGVNAHTRPTTVNTTIRPKPAIPTIVRNTELAVERRTIKLSSSYDVDPKDTKRNLLSKQL</sequence>
<dbReference type="RefSeq" id="WP_157937787.1">
    <property type="nucleotide sequence ID" value="NZ_JAUYVK010000002.1"/>
</dbReference>
<evidence type="ECO:0000256" key="3">
    <source>
        <dbReference type="ARBA" id="ARBA00023237"/>
    </source>
</evidence>
<feature type="domain" description="OmpA-like" evidence="6">
    <location>
        <begin position="78"/>
        <end position="198"/>
    </location>
</feature>
<dbReference type="PRINTS" id="PR01021">
    <property type="entry name" value="OMPADOMAIN"/>
</dbReference>
<dbReference type="EMBL" id="JAUYVK010000002">
    <property type="protein sequence ID" value="MDP2488237.1"/>
    <property type="molecule type" value="Genomic_DNA"/>
</dbReference>
<comment type="subcellular location">
    <subcellularLocation>
        <location evidence="1">Cell outer membrane</location>
    </subcellularLocation>
</comment>
<evidence type="ECO:0000256" key="4">
    <source>
        <dbReference type="PROSITE-ProRule" id="PRU00473"/>
    </source>
</evidence>
<evidence type="ECO:0000313" key="8">
    <source>
        <dbReference type="Proteomes" id="UP001177883"/>
    </source>
</evidence>
<dbReference type="PANTHER" id="PTHR30329:SF21">
    <property type="entry name" value="LIPOPROTEIN YIAD-RELATED"/>
    <property type="match status" value="1"/>
</dbReference>
<dbReference type="InterPro" id="IPR036737">
    <property type="entry name" value="OmpA-like_sf"/>
</dbReference>
<gene>
    <name evidence="7" type="ORF">Q8W38_02735</name>
</gene>
<feature type="chain" id="PRO_5044828711" evidence="5">
    <location>
        <begin position="19"/>
        <end position="332"/>
    </location>
</feature>